<name>A0ACC0WRS9_9STRA</name>
<organism evidence="1 2">
    <name type="scientific">Peronosclerospora sorghi</name>
    <dbReference type="NCBI Taxonomy" id="230839"/>
    <lineage>
        <taxon>Eukaryota</taxon>
        <taxon>Sar</taxon>
        <taxon>Stramenopiles</taxon>
        <taxon>Oomycota</taxon>
        <taxon>Peronosporomycetes</taxon>
        <taxon>Peronosporales</taxon>
        <taxon>Peronosporaceae</taxon>
        <taxon>Peronosclerospora</taxon>
    </lineage>
</organism>
<protein>
    <submittedName>
        <fullName evidence="1">Uncharacterized protein</fullName>
    </submittedName>
</protein>
<keyword evidence="2" id="KW-1185">Reference proteome</keyword>
<comment type="caution">
    <text evidence="1">The sequence shown here is derived from an EMBL/GenBank/DDBJ whole genome shotgun (WGS) entry which is preliminary data.</text>
</comment>
<sequence>MGMFIIAEAHQPFKRYEEGSIWILGTEFKVLVSFLRALCSNPAGAPMIETVSIPPSKALPESLGTVKAASTSEIYNSLAEEVRKQVDGSDVIATNKLKNDMIMLSETHSKITHVVQEVQPR</sequence>
<reference evidence="1 2" key="1">
    <citation type="journal article" date="2022" name="bioRxiv">
        <title>The genome of the oomycete Peronosclerospora sorghi, a cosmopolitan pathogen of maize and sorghum, is inflated with dispersed pseudogenes.</title>
        <authorList>
            <person name="Fletcher K."/>
            <person name="Martin F."/>
            <person name="Isakeit T."/>
            <person name="Cavanaugh K."/>
            <person name="Magill C."/>
            <person name="Michelmore R."/>
        </authorList>
    </citation>
    <scope>NUCLEOTIDE SEQUENCE [LARGE SCALE GENOMIC DNA]</scope>
    <source>
        <strain evidence="1">P6</strain>
    </source>
</reference>
<dbReference type="Proteomes" id="UP001163321">
    <property type="component" value="Chromosome 1"/>
</dbReference>
<proteinExistence type="predicted"/>
<gene>
    <name evidence="1" type="ORF">PsorP6_002165</name>
</gene>
<dbReference type="EMBL" id="CM047580">
    <property type="protein sequence ID" value="KAI9921302.1"/>
    <property type="molecule type" value="Genomic_DNA"/>
</dbReference>
<evidence type="ECO:0000313" key="1">
    <source>
        <dbReference type="EMBL" id="KAI9921302.1"/>
    </source>
</evidence>
<accession>A0ACC0WRS9</accession>
<evidence type="ECO:0000313" key="2">
    <source>
        <dbReference type="Proteomes" id="UP001163321"/>
    </source>
</evidence>